<reference evidence="1 2" key="1">
    <citation type="submission" date="2020-04" db="EMBL/GenBank/DDBJ databases">
        <authorList>
            <person name="Zhang R."/>
            <person name="Schippers A."/>
        </authorList>
    </citation>
    <scope>NUCLEOTIDE SEQUENCE [LARGE SCALE GENOMIC DNA]</scope>
    <source>
        <strain evidence="1 2">DSM 109850</strain>
    </source>
</reference>
<feature type="non-terminal residue" evidence="1">
    <location>
        <position position="53"/>
    </location>
</feature>
<protein>
    <recommendedName>
        <fullName evidence="3">IS110 family transposase</fullName>
    </recommendedName>
</protein>
<accession>A0A7Y0L749</accession>
<comment type="caution">
    <text evidence="1">The sequence shown here is derived from an EMBL/GenBank/DDBJ whole genome shotgun (WGS) entry which is preliminary data.</text>
</comment>
<proteinExistence type="predicted"/>
<dbReference type="Proteomes" id="UP000533476">
    <property type="component" value="Unassembled WGS sequence"/>
</dbReference>
<organism evidence="1 2">
    <name type="scientific">Sulfobacillus harzensis</name>
    <dbReference type="NCBI Taxonomy" id="2729629"/>
    <lineage>
        <taxon>Bacteria</taxon>
        <taxon>Bacillati</taxon>
        <taxon>Bacillota</taxon>
        <taxon>Clostridia</taxon>
        <taxon>Eubacteriales</taxon>
        <taxon>Clostridiales Family XVII. Incertae Sedis</taxon>
        <taxon>Sulfobacillus</taxon>
    </lineage>
</organism>
<evidence type="ECO:0000313" key="1">
    <source>
        <dbReference type="EMBL" id="NMP23981.1"/>
    </source>
</evidence>
<evidence type="ECO:0000313" key="2">
    <source>
        <dbReference type="Proteomes" id="UP000533476"/>
    </source>
</evidence>
<name>A0A7Y0L749_9FIRM</name>
<sequence length="53" mass="6097">MEQYTRYIGFDVSAETIVIAEARPGRDRARDLGAIPYRLDAVTEWVRRQPDAT</sequence>
<keyword evidence="2" id="KW-1185">Reference proteome</keyword>
<gene>
    <name evidence="1" type="ORF">HIJ39_16735</name>
</gene>
<dbReference type="EMBL" id="JABBVZ010000077">
    <property type="protein sequence ID" value="NMP23981.1"/>
    <property type="molecule type" value="Genomic_DNA"/>
</dbReference>
<dbReference type="AlphaFoldDB" id="A0A7Y0L749"/>
<evidence type="ECO:0008006" key="3">
    <source>
        <dbReference type="Google" id="ProtNLM"/>
    </source>
</evidence>